<dbReference type="InterPro" id="IPR014756">
    <property type="entry name" value="Ig_E-set"/>
</dbReference>
<evidence type="ECO:0000256" key="6">
    <source>
        <dbReference type="ARBA" id="ARBA00022729"/>
    </source>
</evidence>
<sequence>MKLLSTLLLTPLIASAISVNVPSSSDVSTYDADFPVPGSQPLNFCKDPKDYILEVHNVDLVPNPPVPGEKLTIKANGTFSEEIEEGATVFLQVRYGLITLIKQNADMCEQLPKIDIECPIKKGYMEVFKEVNIPRQVPPGKYTVLADVKTKDERAITCMEATIVFPR</sequence>
<feature type="signal peptide" evidence="8">
    <location>
        <begin position="1"/>
        <end position="16"/>
    </location>
</feature>
<dbReference type="Pfam" id="PF02221">
    <property type="entry name" value="E1_DerP2_DerF2"/>
    <property type="match status" value="1"/>
</dbReference>
<gene>
    <name evidence="10" type="primary">NPC2</name>
    <name evidence="10" type="ORF">LTR24_002933</name>
</gene>
<dbReference type="InterPro" id="IPR003172">
    <property type="entry name" value="ML_dom"/>
</dbReference>
<dbReference type="EMBL" id="JAVRRG010000026">
    <property type="protein sequence ID" value="KAK5095716.1"/>
    <property type="molecule type" value="Genomic_DNA"/>
</dbReference>
<evidence type="ECO:0000313" key="10">
    <source>
        <dbReference type="EMBL" id="KAK5095716.1"/>
    </source>
</evidence>
<reference evidence="10 11" key="1">
    <citation type="submission" date="2023-08" db="EMBL/GenBank/DDBJ databases">
        <title>Black Yeasts Isolated from many extreme environments.</title>
        <authorList>
            <person name="Coleine C."/>
            <person name="Stajich J.E."/>
            <person name="Selbmann L."/>
        </authorList>
    </citation>
    <scope>NUCLEOTIDE SEQUENCE [LARGE SCALE GENOMIC DNA]</scope>
    <source>
        <strain evidence="10 11">CCFEE 5885</strain>
    </source>
</reference>
<dbReference type="PANTHER" id="PTHR11306:SF0">
    <property type="entry name" value="PHOSPHATIDYLGLYCEROL_PHOSPHATIDYLINOSITOL TRANSFER PROTEIN"/>
    <property type="match status" value="1"/>
</dbReference>
<dbReference type="SUPFAM" id="SSF81296">
    <property type="entry name" value="E set domains"/>
    <property type="match status" value="1"/>
</dbReference>
<evidence type="ECO:0000313" key="11">
    <source>
        <dbReference type="Proteomes" id="UP001345013"/>
    </source>
</evidence>
<feature type="domain" description="MD-2-related lipid-recognition" evidence="9">
    <location>
        <begin position="42"/>
        <end position="163"/>
    </location>
</feature>
<evidence type="ECO:0000256" key="1">
    <source>
        <dbReference type="ARBA" id="ARBA00002053"/>
    </source>
</evidence>
<comment type="function">
    <text evidence="1">Catalyzes the intermembrane transfer of phosphatidylglycerol and phosphatidylinositol.</text>
</comment>
<evidence type="ECO:0000256" key="5">
    <source>
        <dbReference type="ARBA" id="ARBA00022448"/>
    </source>
</evidence>
<dbReference type="Proteomes" id="UP001345013">
    <property type="component" value="Unassembled WGS sequence"/>
</dbReference>
<proteinExistence type="inferred from homology"/>
<comment type="subunit">
    <text evidence="3">Monomer.</text>
</comment>
<dbReference type="PANTHER" id="PTHR11306">
    <property type="entry name" value="NIEMANN PICK TYPE C2 PROTEIN NPC2-RELATED"/>
    <property type="match status" value="1"/>
</dbReference>
<evidence type="ECO:0000256" key="4">
    <source>
        <dbReference type="ARBA" id="ARBA00016056"/>
    </source>
</evidence>
<accession>A0ABR0KGD9</accession>
<evidence type="ECO:0000259" key="9">
    <source>
        <dbReference type="SMART" id="SM00737"/>
    </source>
</evidence>
<evidence type="ECO:0000256" key="2">
    <source>
        <dbReference type="ARBA" id="ARBA00006370"/>
    </source>
</evidence>
<keyword evidence="6 8" id="KW-0732">Signal</keyword>
<comment type="similarity">
    <text evidence="2">Belongs to the NPC2 family.</text>
</comment>
<dbReference type="CDD" id="cd00917">
    <property type="entry name" value="PG-PI_TP"/>
    <property type="match status" value="1"/>
</dbReference>
<keyword evidence="7" id="KW-0445">Lipid transport</keyword>
<keyword evidence="5" id="KW-0813">Transport</keyword>
<dbReference type="InterPro" id="IPR039670">
    <property type="entry name" value="NPC2-like"/>
</dbReference>
<evidence type="ECO:0000256" key="8">
    <source>
        <dbReference type="SAM" id="SignalP"/>
    </source>
</evidence>
<dbReference type="SMART" id="SM00737">
    <property type="entry name" value="ML"/>
    <property type="match status" value="1"/>
</dbReference>
<evidence type="ECO:0000256" key="7">
    <source>
        <dbReference type="ARBA" id="ARBA00023055"/>
    </source>
</evidence>
<dbReference type="Gene3D" id="2.60.40.770">
    <property type="match status" value="1"/>
</dbReference>
<comment type="caution">
    <text evidence="10">The sequence shown here is derived from an EMBL/GenBank/DDBJ whole genome shotgun (WGS) entry which is preliminary data.</text>
</comment>
<organism evidence="10 11">
    <name type="scientific">Lithohypha guttulata</name>
    <dbReference type="NCBI Taxonomy" id="1690604"/>
    <lineage>
        <taxon>Eukaryota</taxon>
        <taxon>Fungi</taxon>
        <taxon>Dikarya</taxon>
        <taxon>Ascomycota</taxon>
        <taxon>Pezizomycotina</taxon>
        <taxon>Eurotiomycetes</taxon>
        <taxon>Chaetothyriomycetidae</taxon>
        <taxon>Chaetothyriales</taxon>
        <taxon>Trichomeriaceae</taxon>
        <taxon>Lithohypha</taxon>
    </lineage>
</organism>
<evidence type="ECO:0000256" key="3">
    <source>
        <dbReference type="ARBA" id="ARBA00011245"/>
    </source>
</evidence>
<protein>
    <recommendedName>
        <fullName evidence="4">Phosphatidylglycerol/phosphatidylinositol transfer protein</fullName>
    </recommendedName>
</protein>
<feature type="chain" id="PRO_5046419604" description="Phosphatidylglycerol/phosphatidylinositol transfer protein" evidence="8">
    <location>
        <begin position="17"/>
        <end position="167"/>
    </location>
</feature>
<name>A0ABR0KGD9_9EURO</name>
<keyword evidence="11" id="KW-1185">Reference proteome</keyword>
<dbReference type="InterPro" id="IPR033917">
    <property type="entry name" value="ML_PG-PI_TP"/>
</dbReference>